<dbReference type="InterPro" id="IPR047216">
    <property type="entry name" value="Endonuclease_DUF559_bact"/>
</dbReference>
<evidence type="ECO:0000313" key="3">
    <source>
        <dbReference type="Proteomes" id="UP000317778"/>
    </source>
</evidence>
<organism evidence="2 3">
    <name type="scientific">candidate division TA06 bacterium B3_TA06</name>
    <dbReference type="NCBI Taxonomy" id="2012487"/>
    <lineage>
        <taxon>Bacteria</taxon>
        <taxon>Bacteria division TA06</taxon>
    </lineage>
</organism>
<dbReference type="Gene3D" id="3.40.960.10">
    <property type="entry name" value="VSR Endonuclease"/>
    <property type="match status" value="1"/>
</dbReference>
<dbReference type="InterPro" id="IPR007569">
    <property type="entry name" value="DUF559"/>
</dbReference>
<dbReference type="Pfam" id="PF04480">
    <property type="entry name" value="DUF559"/>
    <property type="match status" value="1"/>
</dbReference>
<evidence type="ECO:0000313" key="2">
    <source>
        <dbReference type="EMBL" id="TKJ43360.1"/>
    </source>
</evidence>
<dbReference type="Proteomes" id="UP000317778">
    <property type="component" value="Unassembled WGS sequence"/>
</dbReference>
<reference evidence="2 3" key="1">
    <citation type="submission" date="2017-06" db="EMBL/GenBank/DDBJ databases">
        <title>Novel microbial phyla capable of carbon fixation and sulfur reduction in deep-sea sediments.</title>
        <authorList>
            <person name="Huang J."/>
            <person name="Baker B."/>
            <person name="Wang Y."/>
        </authorList>
    </citation>
    <scope>NUCLEOTIDE SEQUENCE [LARGE SCALE GENOMIC DNA]</scope>
    <source>
        <strain evidence="2">B3_TA06</strain>
    </source>
</reference>
<dbReference type="PANTHER" id="PTHR38590:SF1">
    <property type="entry name" value="BLL0828 PROTEIN"/>
    <property type="match status" value="1"/>
</dbReference>
<dbReference type="EMBL" id="NJBO01000005">
    <property type="protein sequence ID" value="TKJ43360.1"/>
    <property type="molecule type" value="Genomic_DNA"/>
</dbReference>
<evidence type="ECO:0000259" key="1">
    <source>
        <dbReference type="Pfam" id="PF04480"/>
    </source>
</evidence>
<dbReference type="AlphaFoldDB" id="A0A532V840"/>
<name>A0A532V840_UNCT6</name>
<comment type="caution">
    <text evidence="2">The sequence shown here is derived from an EMBL/GenBank/DDBJ whole genome shotgun (WGS) entry which is preliminary data.</text>
</comment>
<dbReference type="SUPFAM" id="SSF52980">
    <property type="entry name" value="Restriction endonuclease-like"/>
    <property type="match status" value="1"/>
</dbReference>
<accession>A0A532V840</accession>
<feature type="domain" description="DUF559" evidence="1">
    <location>
        <begin position="28"/>
        <end position="90"/>
    </location>
</feature>
<dbReference type="PANTHER" id="PTHR38590">
    <property type="entry name" value="BLL0828 PROTEIN"/>
    <property type="match status" value="1"/>
</dbReference>
<sequence length="103" mass="11807">MVADSKIPSPSGRGIKGEGKILPARILRLCRMLRKRQTTTEAKIWTCLRNRRLLGAKFRRQHPINKYIVDFYCHGAKLVVEIDDGGHNRVRVAQALQPVLQYL</sequence>
<dbReference type="InterPro" id="IPR011335">
    <property type="entry name" value="Restrct_endonuc-II-like"/>
</dbReference>
<protein>
    <recommendedName>
        <fullName evidence="1">DUF559 domain-containing protein</fullName>
    </recommendedName>
</protein>
<gene>
    <name evidence="2" type="ORF">CEE36_04835</name>
</gene>
<proteinExistence type="predicted"/>